<accession>A0A8B7Z617</accession>
<keyword evidence="2" id="KW-0808">Transferase</keyword>
<dbReference type="GO" id="GO:0005886">
    <property type="term" value="C:plasma membrane"/>
    <property type="evidence" value="ECO:0007669"/>
    <property type="project" value="TreeGrafter"/>
</dbReference>
<dbReference type="GO" id="GO:0036374">
    <property type="term" value="F:glutathione hydrolase activity"/>
    <property type="evidence" value="ECO:0007669"/>
    <property type="project" value="InterPro"/>
</dbReference>
<feature type="binding site" evidence="6">
    <location>
        <position position="586"/>
    </location>
    <ligand>
        <name>L-glutamate</name>
        <dbReference type="ChEBI" id="CHEBI:29985"/>
    </ligand>
</feature>
<protein>
    <submittedName>
        <fullName evidence="10 11">Gamma-glutamyltranspeptidase 1-like isoform X1</fullName>
    </submittedName>
</protein>
<feature type="binding site" evidence="6">
    <location>
        <begin position="563"/>
        <end position="564"/>
    </location>
    <ligand>
        <name>L-glutamate</name>
        <dbReference type="ChEBI" id="CHEBI:29985"/>
    </ligand>
</feature>
<sequence length="689" mass="73349">MYIFAIARRESTRDRTEAMVSAGLDEGHGMENDGYQQEDEAAGRDGNPTEKAGEPHGFDEVDLSISAHHGKTKYDVEAARKRKNPGGRTKDERSVPSYWFLLMVVLLGVGFFVALGLGLGLGHPDPKLNPYQFYNGAVASDRLLCSEVGRDLMKNGGNALDAAIGTAFCVGVLNLHVGGVGGGGYLTFYNKSSVNVENGVTTVAINGHAVAPAGASEDMFTDREGEATQGGMAIAIPGEVAGLYQAHKTYGGALSWASLVEPSIRLAKRGFSIGEALANAIAANEEAILADPGLREILMDGDGLKQRGEEVVLPKLAATLETIAASGADGFYKGELAQKIVDDVNDTGGNITLEDLKTYSAHISQTVSVELGGGELYAARGITAYAPPPPSSGILTNYILNILEGYDLYWGSTANTENEVETYHRMLEAYKFALADRSRLGDPEFEESVKEVTDELVKTSTATATREKIQDKALKFPEYGSKYAPKMDAAGGATHISVKDKAGNAVSYTTSISSDFGAKVRGTRTGIIFNAAMGDFSLPSSSAVHGLQPSPANFIKPGKRPLTSMTPLVLVDKDDEVKAVIGASGGLQMITASAMMAVQTIWFEDNVIDAMERARFHADLSQVSATDLVEYGHESALDSTVIGGLSARDQIEDKNLPLVSAVNLIIQTKKNRWYTNSDNRAPGSGYALY</sequence>
<dbReference type="Gene3D" id="3.60.20.40">
    <property type="match status" value="1"/>
</dbReference>
<name>A0A8B7Z617_ACAPL</name>
<dbReference type="InterPro" id="IPR043138">
    <property type="entry name" value="GGT_lsub"/>
</dbReference>
<evidence type="ECO:0000256" key="4">
    <source>
        <dbReference type="ARBA" id="ARBA00023180"/>
    </source>
</evidence>
<dbReference type="GO" id="GO:0016746">
    <property type="term" value="F:acyltransferase activity"/>
    <property type="evidence" value="ECO:0007669"/>
    <property type="project" value="UniProtKB-KW"/>
</dbReference>
<reference evidence="10 11" key="1">
    <citation type="submission" date="2025-04" db="UniProtKB">
        <authorList>
            <consortium name="RefSeq"/>
        </authorList>
    </citation>
    <scope>IDENTIFICATION</scope>
</reference>
<dbReference type="Gene3D" id="1.10.246.130">
    <property type="match status" value="1"/>
</dbReference>
<feature type="region of interest" description="Disordered" evidence="7">
    <location>
        <begin position="70"/>
        <end position="92"/>
    </location>
</feature>
<evidence type="ECO:0000313" key="10">
    <source>
        <dbReference type="RefSeq" id="XP_022101074.1"/>
    </source>
</evidence>
<dbReference type="PRINTS" id="PR01210">
    <property type="entry name" value="GGTRANSPTASE"/>
</dbReference>
<evidence type="ECO:0000256" key="6">
    <source>
        <dbReference type="PIRSR" id="PIRSR600101-2"/>
    </source>
</evidence>
<evidence type="ECO:0000256" key="1">
    <source>
        <dbReference type="ARBA" id="ARBA00022670"/>
    </source>
</evidence>
<feature type="region of interest" description="Disordered" evidence="7">
    <location>
        <begin position="15"/>
        <end position="57"/>
    </location>
</feature>
<dbReference type="GO" id="GO:0006508">
    <property type="term" value="P:proteolysis"/>
    <property type="evidence" value="ECO:0007669"/>
    <property type="project" value="UniProtKB-KW"/>
</dbReference>
<dbReference type="InterPro" id="IPR043137">
    <property type="entry name" value="GGT_ssub_C"/>
</dbReference>
<dbReference type="Proteomes" id="UP000694845">
    <property type="component" value="Unplaced"/>
</dbReference>
<dbReference type="PANTHER" id="PTHR11686:SF9">
    <property type="entry name" value="RE13973P"/>
    <property type="match status" value="1"/>
</dbReference>
<dbReference type="GeneID" id="110984839"/>
<dbReference type="KEGG" id="aplc:110984839"/>
<feature type="transmembrane region" description="Helical" evidence="8">
    <location>
        <begin position="98"/>
        <end position="121"/>
    </location>
</feature>
<keyword evidence="9" id="KW-1185">Reference proteome</keyword>
<keyword evidence="4" id="KW-0325">Glycoprotein</keyword>
<evidence type="ECO:0000256" key="8">
    <source>
        <dbReference type="SAM" id="Phobius"/>
    </source>
</evidence>
<dbReference type="RefSeq" id="XP_022101074.1">
    <property type="nucleotide sequence ID" value="XM_022245382.1"/>
</dbReference>
<dbReference type="NCBIfam" id="TIGR00066">
    <property type="entry name" value="g_glut_trans"/>
    <property type="match status" value="1"/>
</dbReference>
<keyword evidence="8" id="KW-0812">Transmembrane</keyword>
<keyword evidence="5" id="KW-0012">Acyltransferase</keyword>
<evidence type="ECO:0000256" key="5">
    <source>
        <dbReference type="ARBA" id="ARBA00023315"/>
    </source>
</evidence>
<evidence type="ECO:0000313" key="9">
    <source>
        <dbReference type="Proteomes" id="UP000694845"/>
    </source>
</evidence>
<dbReference type="Pfam" id="PF01019">
    <property type="entry name" value="G_glu_transpept"/>
    <property type="match status" value="1"/>
</dbReference>
<dbReference type="InterPro" id="IPR000101">
    <property type="entry name" value="GGT_peptidase"/>
</dbReference>
<keyword evidence="1" id="KW-0645">Protease</keyword>
<evidence type="ECO:0000313" key="11">
    <source>
        <dbReference type="RefSeq" id="XP_022101075.1"/>
    </source>
</evidence>
<feature type="binding site" evidence="6">
    <location>
        <position position="535"/>
    </location>
    <ligand>
        <name>L-glutamate</name>
        <dbReference type="ChEBI" id="CHEBI:29985"/>
    </ligand>
</feature>
<feature type="compositionally biased region" description="Basic and acidic residues" evidence="7">
    <location>
        <begin position="41"/>
        <end position="57"/>
    </location>
</feature>
<proteinExistence type="predicted"/>
<keyword evidence="8" id="KW-0472">Membrane</keyword>
<dbReference type="OrthoDB" id="1081007at2759"/>
<evidence type="ECO:0000256" key="2">
    <source>
        <dbReference type="ARBA" id="ARBA00022679"/>
    </source>
</evidence>
<dbReference type="GO" id="GO:0006751">
    <property type="term" value="P:glutathione catabolic process"/>
    <property type="evidence" value="ECO:0007669"/>
    <property type="project" value="InterPro"/>
</dbReference>
<dbReference type="SUPFAM" id="SSF56235">
    <property type="entry name" value="N-terminal nucleophile aminohydrolases (Ntn hydrolases)"/>
    <property type="match status" value="1"/>
</dbReference>
<organism evidence="9 10">
    <name type="scientific">Acanthaster planci</name>
    <name type="common">Crown-of-thorns starfish</name>
    <dbReference type="NCBI Taxonomy" id="133434"/>
    <lineage>
        <taxon>Eukaryota</taxon>
        <taxon>Metazoa</taxon>
        <taxon>Echinodermata</taxon>
        <taxon>Eleutherozoa</taxon>
        <taxon>Asterozoa</taxon>
        <taxon>Asteroidea</taxon>
        <taxon>Valvatacea</taxon>
        <taxon>Valvatida</taxon>
        <taxon>Acanthasteridae</taxon>
        <taxon>Acanthaster</taxon>
    </lineage>
</organism>
<keyword evidence="8" id="KW-1133">Transmembrane helix</keyword>
<dbReference type="FunFam" id="1.10.246.130:FF:000005">
    <property type="entry name" value="Gamma-glutamyltranspeptidase 1, putative"/>
    <property type="match status" value="1"/>
</dbReference>
<dbReference type="InterPro" id="IPR029055">
    <property type="entry name" value="Ntn_hydrolases_N"/>
</dbReference>
<keyword evidence="3" id="KW-0378">Hydrolase</keyword>
<dbReference type="AlphaFoldDB" id="A0A8B7Z617"/>
<dbReference type="RefSeq" id="XP_022101075.1">
    <property type="nucleotide sequence ID" value="XM_022245383.1"/>
</dbReference>
<evidence type="ECO:0000256" key="3">
    <source>
        <dbReference type="ARBA" id="ARBA00022801"/>
    </source>
</evidence>
<gene>
    <name evidence="10 11" type="primary">LOC110984839</name>
</gene>
<evidence type="ECO:0000256" key="7">
    <source>
        <dbReference type="SAM" id="MobiDB-lite"/>
    </source>
</evidence>
<dbReference type="PANTHER" id="PTHR11686">
    <property type="entry name" value="GAMMA GLUTAMYL TRANSPEPTIDASE"/>
    <property type="match status" value="1"/>
</dbReference>